<dbReference type="HAMAP" id="MF_00083">
    <property type="entry name" value="Pept_tRNA_hydro_bact"/>
    <property type="match status" value="1"/>
</dbReference>
<dbReference type="InterPro" id="IPR018171">
    <property type="entry name" value="Pept_tRNA_hydro_CS"/>
</dbReference>
<feature type="active site" description="Proton acceptor" evidence="7">
    <location>
        <position position="19"/>
    </location>
</feature>
<dbReference type="PANTHER" id="PTHR17224">
    <property type="entry name" value="PEPTIDYL-TRNA HYDROLASE"/>
    <property type="match status" value="1"/>
</dbReference>
<gene>
    <name evidence="7" type="primary">pth</name>
    <name evidence="10" type="ORF">FXF47_06385</name>
</gene>
<dbReference type="CDD" id="cd00462">
    <property type="entry name" value="PTH"/>
    <property type="match status" value="1"/>
</dbReference>
<dbReference type="GO" id="GO:0072344">
    <property type="term" value="P:rescue of stalled ribosome"/>
    <property type="evidence" value="ECO:0007669"/>
    <property type="project" value="UniProtKB-UniRule"/>
</dbReference>
<dbReference type="GO" id="GO:0000049">
    <property type="term" value="F:tRNA binding"/>
    <property type="evidence" value="ECO:0007669"/>
    <property type="project" value="UniProtKB-UniRule"/>
</dbReference>
<comment type="subunit">
    <text evidence="7">Monomer.</text>
</comment>
<evidence type="ECO:0000313" key="10">
    <source>
        <dbReference type="EMBL" id="TYB31048.1"/>
    </source>
</evidence>
<dbReference type="SUPFAM" id="SSF53178">
    <property type="entry name" value="Peptidyl-tRNA hydrolase-like"/>
    <property type="match status" value="1"/>
</dbReference>
<dbReference type="GO" id="GO:0006515">
    <property type="term" value="P:protein quality control for misfolded or incompletely synthesized proteins"/>
    <property type="evidence" value="ECO:0007669"/>
    <property type="project" value="UniProtKB-UniRule"/>
</dbReference>
<reference evidence="10" key="1">
    <citation type="submission" date="2019-08" db="EMBL/GenBank/DDBJ databases">
        <title>Genomic characterization of a novel candidate phylum (ARYD3) from a high temperature, high salinity tertiary oil reservoir in north central Oklahoma, USA.</title>
        <authorList>
            <person name="Youssef N.H."/>
            <person name="Yadav A."/>
            <person name="Elshahed M.S."/>
        </authorList>
    </citation>
    <scope>NUCLEOTIDE SEQUENCE [LARGE SCALE GENOMIC DNA]</scope>
    <source>
        <strain evidence="10">ARYD3</strain>
    </source>
</reference>
<keyword evidence="2 7" id="KW-0820">tRNA-binding</keyword>
<dbReference type="EC" id="3.1.1.29" evidence="1 7"/>
<feature type="binding site" evidence="7">
    <location>
        <position position="64"/>
    </location>
    <ligand>
        <name>tRNA</name>
        <dbReference type="ChEBI" id="CHEBI:17843"/>
    </ligand>
</feature>
<accession>A0A5D0MII1</accession>
<organism evidence="10 11">
    <name type="scientific">Candidatus Mcinerneyibacterium aminivorans</name>
    <dbReference type="NCBI Taxonomy" id="2703815"/>
    <lineage>
        <taxon>Bacteria</taxon>
        <taxon>Candidatus Macinerneyibacteriota</taxon>
        <taxon>Candidatus Mcinerneyibacteria</taxon>
        <taxon>Candidatus Mcinerneyibacteriales</taxon>
        <taxon>Candidatus Mcinerneyibacteriaceae</taxon>
        <taxon>Candidatus Mcinerneyibacterium</taxon>
    </lineage>
</organism>
<comment type="subcellular location">
    <subcellularLocation>
        <location evidence="7">Cytoplasm</location>
    </subcellularLocation>
</comment>
<protein>
    <recommendedName>
        <fullName evidence="6 7">Peptidyl-tRNA hydrolase</fullName>
        <shortName evidence="7">Pth</shortName>
        <ecNumber evidence="1 7">3.1.1.29</ecNumber>
    </recommendedName>
</protein>
<keyword evidence="11" id="KW-1185">Reference proteome</keyword>
<comment type="caution">
    <text evidence="10">The sequence shown here is derived from an EMBL/GenBank/DDBJ whole genome shotgun (WGS) entry which is preliminary data.</text>
</comment>
<dbReference type="EMBL" id="VSIX01000058">
    <property type="protein sequence ID" value="TYB31048.1"/>
    <property type="molecule type" value="Genomic_DNA"/>
</dbReference>
<keyword evidence="4 7" id="KW-0694">RNA-binding</keyword>
<comment type="catalytic activity">
    <reaction evidence="7 8">
        <text>an N-acyl-L-alpha-aminoacyl-tRNA + H2O = an N-acyl-L-amino acid + a tRNA + H(+)</text>
        <dbReference type="Rhea" id="RHEA:54448"/>
        <dbReference type="Rhea" id="RHEA-COMP:10123"/>
        <dbReference type="Rhea" id="RHEA-COMP:13883"/>
        <dbReference type="ChEBI" id="CHEBI:15377"/>
        <dbReference type="ChEBI" id="CHEBI:15378"/>
        <dbReference type="ChEBI" id="CHEBI:59874"/>
        <dbReference type="ChEBI" id="CHEBI:78442"/>
        <dbReference type="ChEBI" id="CHEBI:138191"/>
        <dbReference type="EC" id="3.1.1.29"/>
    </reaction>
</comment>
<dbReference type="Gene3D" id="3.40.50.1470">
    <property type="entry name" value="Peptidyl-tRNA hydrolase"/>
    <property type="match status" value="1"/>
</dbReference>
<dbReference type="Proteomes" id="UP000324143">
    <property type="component" value="Unassembled WGS sequence"/>
</dbReference>
<evidence type="ECO:0000256" key="2">
    <source>
        <dbReference type="ARBA" id="ARBA00022555"/>
    </source>
</evidence>
<name>A0A5D0MII1_9BACT</name>
<dbReference type="NCBIfam" id="TIGR00447">
    <property type="entry name" value="pth"/>
    <property type="match status" value="1"/>
</dbReference>
<feature type="binding site" evidence="7">
    <location>
        <position position="14"/>
    </location>
    <ligand>
        <name>tRNA</name>
        <dbReference type="ChEBI" id="CHEBI:17843"/>
    </ligand>
</feature>
<evidence type="ECO:0000256" key="5">
    <source>
        <dbReference type="ARBA" id="ARBA00038063"/>
    </source>
</evidence>
<evidence type="ECO:0000256" key="9">
    <source>
        <dbReference type="RuleBase" id="RU004320"/>
    </source>
</evidence>
<feature type="site" description="Discriminates between blocked and unblocked aminoacyl-tRNA" evidence="7">
    <location>
        <position position="9"/>
    </location>
</feature>
<dbReference type="GO" id="GO:0004045">
    <property type="term" value="F:peptidyl-tRNA hydrolase activity"/>
    <property type="evidence" value="ECO:0007669"/>
    <property type="project" value="UniProtKB-UniRule"/>
</dbReference>
<comment type="function">
    <text evidence="7">Catalyzes the release of premature peptidyl moieties from peptidyl-tRNA molecules trapped in stalled 50S ribosomal subunits, and thus maintains levels of free tRNAs and 50S ribosomes.</text>
</comment>
<dbReference type="AlphaFoldDB" id="A0A5D0MII1"/>
<keyword evidence="3 7" id="KW-0378">Hydrolase</keyword>
<feature type="binding site" evidence="7">
    <location>
        <position position="66"/>
    </location>
    <ligand>
        <name>tRNA</name>
        <dbReference type="ChEBI" id="CHEBI:17843"/>
    </ligand>
</feature>
<evidence type="ECO:0000256" key="1">
    <source>
        <dbReference type="ARBA" id="ARBA00013260"/>
    </source>
</evidence>
<dbReference type="InterPro" id="IPR001328">
    <property type="entry name" value="Pept_tRNA_hydro"/>
</dbReference>
<evidence type="ECO:0000256" key="7">
    <source>
        <dbReference type="HAMAP-Rule" id="MF_00083"/>
    </source>
</evidence>
<dbReference type="PROSITE" id="PS01196">
    <property type="entry name" value="PEPT_TRNA_HYDROL_2"/>
    <property type="match status" value="1"/>
</dbReference>
<proteinExistence type="inferred from homology"/>
<comment type="function">
    <text evidence="7">Hydrolyzes ribosome-free peptidyl-tRNAs (with 1 or more amino acids incorporated), which drop off the ribosome during protein synthesis, or as a result of ribosome stalling.</text>
</comment>
<evidence type="ECO:0000256" key="6">
    <source>
        <dbReference type="ARBA" id="ARBA00050038"/>
    </source>
</evidence>
<dbReference type="InterPro" id="IPR036416">
    <property type="entry name" value="Pept_tRNA_hydro_sf"/>
</dbReference>
<evidence type="ECO:0000256" key="3">
    <source>
        <dbReference type="ARBA" id="ARBA00022801"/>
    </source>
</evidence>
<dbReference type="PANTHER" id="PTHR17224:SF1">
    <property type="entry name" value="PEPTIDYL-TRNA HYDROLASE"/>
    <property type="match status" value="1"/>
</dbReference>
<feature type="binding site" evidence="7">
    <location>
        <position position="111"/>
    </location>
    <ligand>
        <name>tRNA</name>
        <dbReference type="ChEBI" id="CHEBI:17843"/>
    </ligand>
</feature>
<evidence type="ECO:0000313" key="11">
    <source>
        <dbReference type="Proteomes" id="UP000324143"/>
    </source>
</evidence>
<feature type="site" description="Stabilizes the basic form of H active site to accept a proton" evidence="7">
    <location>
        <position position="90"/>
    </location>
</feature>
<evidence type="ECO:0000256" key="8">
    <source>
        <dbReference type="RuleBase" id="RU000673"/>
    </source>
</evidence>
<evidence type="ECO:0000256" key="4">
    <source>
        <dbReference type="ARBA" id="ARBA00022884"/>
    </source>
</evidence>
<dbReference type="GO" id="GO:0005737">
    <property type="term" value="C:cytoplasm"/>
    <property type="evidence" value="ECO:0007669"/>
    <property type="project" value="UniProtKB-SubCell"/>
</dbReference>
<sequence length="196" mass="22639">MYYIIGLGNPGIKYINTRHNAGFLFLDYLNDKYLNQKEKDRSSYRVIEGKLFHKNVRLIKPQTFMNLSGKILYELQNDYNDFENFIVVYDDVDLPLGTLRIRDSGSSGGHNGIKSIINVYESQKFPRIRIGIKNPDNLSADLSEYVLDVFEDKELETLIEVFEHAERGLKHVLNDRLQKAMSVCNGIQINLDSNTK</sequence>
<dbReference type="Pfam" id="PF01195">
    <property type="entry name" value="Pept_tRNA_hydro"/>
    <property type="match status" value="1"/>
</dbReference>
<comment type="similarity">
    <text evidence="5 7 9">Belongs to the PTH family.</text>
</comment>
<dbReference type="PROSITE" id="PS01195">
    <property type="entry name" value="PEPT_TRNA_HYDROL_1"/>
    <property type="match status" value="1"/>
</dbReference>
<keyword evidence="7" id="KW-0963">Cytoplasm</keyword>